<organism evidence="3 4">
    <name type="scientific">Teichococcus vastitatis</name>
    <dbReference type="NCBI Taxonomy" id="2307076"/>
    <lineage>
        <taxon>Bacteria</taxon>
        <taxon>Pseudomonadati</taxon>
        <taxon>Pseudomonadota</taxon>
        <taxon>Alphaproteobacteria</taxon>
        <taxon>Acetobacterales</taxon>
        <taxon>Roseomonadaceae</taxon>
        <taxon>Roseomonas</taxon>
    </lineage>
</organism>
<evidence type="ECO:0000256" key="1">
    <source>
        <dbReference type="SAM" id="Phobius"/>
    </source>
</evidence>
<dbReference type="InterPro" id="IPR037185">
    <property type="entry name" value="EmrE-like"/>
</dbReference>
<dbReference type="RefSeq" id="WP_241792821.1">
    <property type="nucleotide sequence ID" value="NZ_JALBUU010000004.1"/>
</dbReference>
<feature type="transmembrane region" description="Helical" evidence="1">
    <location>
        <begin position="99"/>
        <end position="117"/>
    </location>
</feature>
<feature type="transmembrane region" description="Helical" evidence="1">
    <location>
        <begin position="208"/>
        <end position="228"/>
    </location>
</feature>
<keyword evidence="4" id="KW-1185">Reference proteome</keyword>
<evidence type="ECO:0000313" key="3">
    <source>
        <dbReference type="EMBL" id="MCI0753776.1"/>
    </source>
</evidence>
<feature type="transmembrane region" description="Helical" evidence="1">
    <location>
        <begin position="178"/>
        <end position="196"/>
    </location>
</feature>
<dbReference type="PANTHER" id="PTHR22911:SF135">
    <property type="entry name" value="BLR4310 PROTEIN"/>
    <property type="match status" value="1"/>
</dbReference>
<dbReference type="EMBL" id="JALBUU010000004">
    <property type="protein sequence ID" value="MCI0753776.1"/>
    <property type="molecule type" value="Genomic_DNA"/>
</dbReference>
<feature type="transmembrane region" description="Helical" evidence="1">
    <location>
        <begin position="34"/>
        <end position="53"/>
    </location>
</feature>
<reference evidence="3 4" key="1">
    <citation type="submission" date="2022-03" db="EMBL/GenBank/DDBJ databases">
        <title>Complete genome analysis of Roseomonas KG 17.1 : a prolific producer of plant growth promoters.</title>
        <authorList>
            <person name="Saadouli I."/>
            <person name="Najjari A."/>
            <person name="Mosbah A."/>
            <person name="Ouzari H.I."/>
        </authorList>
    </citation>
    <scope>NUCLEOTIDE SEQUENCE [LARGE SCALE GENOMIC DNA]</scope>
    <source>
        <strain evidence="3 4">KG17-1</strain>
    </source>
</reference>
<dbReference type="SUPFAM" id="SSF103481">
    <property type="entry name" value="Multidrug resistance efflux transporter EmrE"/>
    <property type="match status" value="2"/>
</dbReference>
<keyword evidence="1" id="KW-1133">Transmembrane helix</keyword>
<feature type="domain" description="EamA" evidence="2">
    <location>
        <begin position="7"/>
        <end position="140"/>
    </location>
</feature>
<feature type="transmembrane region" description="Helical" evidence="1">
    <location>
        <begin position="240"/>
        <end position="256"/>
    </location>
</feature>
<feature type="domain" description="EamA" evidence="2">
    <location>
        <begin position="149"/>
        <end position="277"/>
    </location>
</feature>
<dbReference type="PANTHER" id="PTHR22911">
    <property type="entry name" value="ACYL-MALONYL CONDENSING ENZYME-RELATED"/>
    <property type="match status" value="1"/>
</dbReference>
<dbReference type="Pfam" id="PF00892">
    <property type="entry name" value="EamA"/>
    <property type="match status" value="2"/>
</dbReference>
<proteinExistence type="predicted"/>
<feature type="transmembrane region" description="Helical" evidence="1">
    <location>
        <begin position="150"/>
        <end position="171"/>
    </location>
</feature>
<dbReference type="Proteomes" id="UP001201985">
    <property type="component" value="Unassembled WGS sequence"/>
</dbReference>
<feature type="transmembrane region" description="Helical" evidence="1">
    <location>
        <begin position="73"/>
        <end position="93"/>
    </location>
</feature>
<evidence type="ECO:0000313" key="4">
    <source>
        <dbReference type="Proteomes" id="UP001201985"/>
    </source>
</evidence>
<name>A0ABS9W3L5_9PROT</name>
<feature type="transmembrane region" description="Helical" evidence="1">
    <location>
        <begin position="126"/>
        <end position="144"/>
    </location>
</feature>
<sequence>MEPDVLKGVLLAFLAYAVFAISDASVKLLEGTLNSYEIVFWGALMGFVILPLVRRPGERYRDVFSATDRRLWLMRAAAALAGSLGSVMAFTWLPMAEAFALLFLLPAFVTILSVVFLKERVGWRRWGAVVLGFAGVLVVLRPGFREINPGHVGALVGALASAVTIVMLRALGAREKRVSLYGAGLIGPLLGSLAMMVPDFAWPSAEQWVFLLGYGLLAAAGNALLMLASGLAPASLVAPPQYSQMVWALGFGHWVFHDTLDAPMILGVAIIIAAGAVTFLREKKRQPRGWRRNPLIHPQ</sequence>
<evidence type="ECO:0000259" key="2">
    <source>
        <dbReference type="Pfam" id="PF00892"/>
    </source>
</evidence>
<keyword evidence="1" id="KW-0812">Transmembrane</keyword>
<protein>
    <submittedName>
        <fullName evidence="3">DMT family transporter</fullName>
    </submittedName>
</protein>
<accession>A0ABS9W3L5</accession>
<dbReference type="InterPro" id="IPR000620">
    <property type="entry name" value="EamA_dom"/>
</dbReference>
<comment type="caution">
    <text evidence="3">The sequence shown here is derived from an EMBL/GenBank/DDBJ whole genome shotgun (WGS) entry which is preliminary data.</text>
</comment>
<gene>
    <name evidence="3" type="ORF">MON41_08380</name>
</gene>
<keyword evidence="1" id="KW-0472">Membrane</keyword>
<feature type="transmembrane region" description="Helical" evidence="1">
    <location>
        <begin position="262"/>
        <end position="280"/>
    </location>
</feature>